<sequence length="93" mass="10801">MYRLQIADTLQIYLCDDISVLVSSCCHVLCFKTFLLDLIKHLFRSEVPACLPRIFLGTVLMPKMPSITEHLARNEKKKKKKTSKRTNHRVKTP</sequence>
<dbReference type="AlphaFoldDB" id="A0AAE1I1Z8"/>
<protein>
    <submittedName>
        <fullName evidence="2">Cytochrome P450 2L1</fullName>
    </submittedName>
</protein>
<gene>
    <name evidence="2" type="ORF">KUF71_006591</name>
</gene>
<dbReference type="Proteomes" id="UP001219518">
    <property type="component" value="Unassembled WGS sequence"/>
</dbReference>
<reference evidence="2" key="2">
    <citation type="journal article" date="2023" name="BMC Genomics">
        <title>Pest status, molecular evolution, and epigenetic factors derived from the genome assembly of Frankliniella fusca, a thysanopteran phytovirus vector.</title>
        <authorList>
            <person name="Catto M.A."/>
            <person name="Labadie P.E."/>
            <person name="Jacobson A.L."/>
            <person name="Kennedy G.G."/>
            <person name="Srinivasan R."/>
            <person name="Hunt B.G."/>
        </authorList>
    </citation>
    <scope>NUCLEOTIDE SEQUENCE</scope>
    <source>
        <strain evidence="2">PL_HMW_Pooled</strain>
    </source>
</reference>
<dbReference type="EMBL" id="JAHWGI010001426">
    <property type="protein sequence ID" value="KAK3931573.1"/>
    <property type="molecule type" value="Genomic_DNA"/>
</dbReference>
<accession>A0AAE1I1Z8</accession>
<organism evidence="2 3">
    <name type="scientific">Frankliniella fusca</name>
    <dbReference type="NCBI Taxonomy" id="407009"/>
    <lineage>
        <taxon>Eukaryota</taxon>
        <taxon>Metazoa</taxon>
        <taxon>Ecdysozoa</taxon>
        <taxon>Arthropoda</taxon>
        <taxon>Hexapoda</taxon>
        <taxon>Insecta</taxon>
        <taxon>Pterygota</taxon>
        <taxon>Neoptera</taxon>
        <taxon>Paraneoptera</taxon>
        <taxon>Thysanoptera</taxon>
        <taxon>Terebrantia</taxon>
        <taxon>Thripoidea</taxon>
        <taxon>Thripidae</taxon>
        <taxon>Frankliniella</taxon>
    </lineage>
</organism>
<name>A0AAE1I1Z8_9NEOP</name>
<evidence type="ECO:0000256" key="1">
    <source>
        <dbReference type="SAM" id="MobiDB-lite"/>
    </source>
</evidence>
<proteinExistence type="predicted"/>
<evidence type="ECO:0000313" key="2">
    <source>
        <dbReference type="EMBL" id="KAK3931573.1"/>
    </source>
</evidence>
<keyword evidence="3" id="KW-1185">Reference proteome</keyword>
<reference evidence="2" key="1">
    <citation type="submission" date="2021-07" db="EMBL/GenBank/DDBJ databases">
        <authorList>
            <person name="Catto M.A."/>
            <person name="Jacobson A."/>
            <person name="Kennedy G."/>
            <person name="Labadie P."/>
            <person name="Hunt B.G."/>
            <person name="Srinivasan R."/>
        </authorList>
    </citation>
    <scope>NUCLEOTIDE SEQUENCE</scope>
    <source>
        <strain evidence="2">PL_HMW_Pooled</strain>
        <tissue evidence="2">Head</tissue>
    </source>
</reference>
<feature type="region of interest" description="Disordered" evidence="1">
    <location>
        <begin position="70"/>
        <end position="93"/>
    </location>
</feature>
<feature type="compositionally biased region" description="Basic residues" evidence="1">
    <location>
        <begin position="75"/>
        <end position="93"/>
    </location>
</feature>
<evidence type="ECO:0000313" key="3">
    <source>
        <dbReference type="Proteomes" id="UP001219518"/>
    </source>
</evidence>
<comment type="caution">
    <text evidence="2">The sequence shown here is derived from an EMBL/GenBank/DDBJ whole genome shotgun (WGS) entry which is preliminary data.</text>
</comment>